<dbReference type="Proteomes" id="UP000267804">
    <property type="component" value="Chromosome"/>
</dbReference>
<proteinExistence type="predicted"/>
<dbReference type="EMBL" id="CP024087">
    <property type="protein sequence ID" value="AYF30583.1"/>
    <property type="molecule type" value="Genomic_DNA"/>
</dbReference>
<gene>
    <name evidence="1" type="ORF">CSH63_24695</name>
</gene>
<organism evidence="1 2">
    <name type="scientific">Micromonospora tulbaghiae</name>
    <dbReference type="NCBI Taxonomy" id="479978"/>
    <lineage>
        <taxon>Bacteria</taxon>
        <taxon>Bacillati</taxon>
        <taxon>Actinomycetota</taxon>
        <taxon>Actinomycetes</taxon>
        <taxon>Micromonosporales</taxon>
        <taxon>Micromonosporaceae</taxon>
        <taxon>Micromonospora</taxon>
    </lineage>
</organism>
<dbReference type="KEGG" id="mtua:CSH63_24695"/>
<dbReference type="AlphaFoldDB" id="A0A386WRB2"/>
<name>A0A386WRB2_9ACTN</name>
<reference evidence="1 2" key="1">
    <citation type="submission" date="2017-10" db="EMBL/GenBank/DDBJ databases">
        <title>Integration of genomic and chemical information greatly accelerates assignment of the full stereostructure of myelolactone, a potent inhibitor of myeloma from a marine-derived Micromonospora.</title>
        <authorList>
            <person name="Kim M.C."/>
            <person name="Machado H."/>
            <person name="Jensen P.R."/>
            <person name="Fenical W."/>
        </authorList>
    </citation>
    <scope>NUCLEOTIDE SEQUENCE [LARGE SCALE GENOMIC DNA]</scope>
    <source>
        <strain evidence="1 2">CNY-010</strain>
    </source>
</reference>
<sequence length="64" mass="6783">MTSMYEPGGDPAVAAFLVAAHQGCEACAAGQCETGAYAARNLAAYRADREQSRARIPHQRTGEQ</sequence>
<dbReference type="RefSeq" id="WP_120572291.1">
    <property type="nucleotide sequence ID" value="NZ_CP024087.1"/>
</dbReference>
<accession>A0A386WRB2</accession>
<evidence type="ECO:0000313" key="2">
    <source>
        <dbReference type="Proteomes" id="UP000267804"/>
    </source>
</evidence>
<protein>
    <submittedName>
        <fullName evidence="1">Uncharacterized protein</fullName>
    </submittedName>
</protein>
<evidence type="ECO:0000313" key="1">
    <source>
        <dbReference type="EMBL" id="AYF30583.1"/>
    </source>
</evidence>